<feature type="transmembrane region" description="Helical" evidence="1">
    <location>
        <begin position="75"/>
        <end position="98"/>
    </location>
</feature>
<feature type="transmembrane region" description="Helical" evidence="1">
    <location>
        <begin position="211"/>
        <end position="232"/>
    </location>
</feature>
<dbReference type="Pfam" id="PF14808">
    <property type="entry name" value="TMEM164"/>
    <property type="match status" value="1"/>
</dbReference>
<protein>
    <submittedName>
        <fullName evidence="2">ABC transporter permease</fullName>
    </submittedName>
</protein>
<feature type="transmembrane region" description="Helical" evidence="1">
    <location>
        <begin position="165"/>
        <end position="183"/>
    </location>
</feature>
<keyword evidence="1" id="KW-0472">Membrane</keyword>
<dbReference type="OrthoDB" id="9813172at2"/>
<feature type="transmembrane region" description="Helical" evidence="1">
    <location>
        <begin position="135"/>
        <end position="153"/>
    </location>
</feature>
<gene>
    <name evidence="2" type="ORF">B0X71_01275</name>
</gene>
<keyword evidence="3" id="KW-1185">Reference proteome</keyword>
<proteinExistence type="predicted"/>
<dbReference type="NCBIfam" id="TIGR02206">
    <property type="entry name" value="intg_mem_TP0381"/>
    <property type="match status" value="1"/>
</dbReference>
<reference evidence="2 3" key="1">
    <citation type="submission" date="2017-02" db="EMBL/GenBank/DDBJ databases">
        <title>The complete genomic sequence of a novel cold adapted crude oil-degrading bacterium Planococcus qaidamina Y42.</title>
        <authorList>
            <person name="Yang R."/>
        </authorList>
    </citation>
    <scope>NUCLEOTIDE SEQUENCE [LARGE SCALE GENOMIC DNA]</scope>
    <source>
        <strain evidence="2 3">Y42</strain>
    </source>
</reference>
<sequence length="240" mass="27250">MQAWLAATSDHEFIPFSASHLTVLAVAGAGIVFLFLLKNRLKNEPHKFQWLRWTLLILLVVSEISYQSWTAAVGIWSFSGHVPLHLCGIASVIAILALLTWSRPLVQAAFYFGVIPAFLALITPELPYGYEHYRFWKFFVHHTAIPWACLFLALSKPSFITFRSVFAVFAFLLVYAAIIGFFINPRFEANYLYLSQLPTAATPLRFFGSGIWYYINLSAAALVLFLGQYGVWRLFIKKAD</sequence>
<organism evidence="2 3">
    <name type="scientific">Planococcus lenghuensis</name>
    <dbReference type="NCBI Taxonomy" id="2213202"/>
    <lineage>
        <taxon>Bacteria</taxon>
        <taxon>Bacillati</taxon>
        <taxon>Bacillota</taxon>
        <taxon>Bacilli</taxon>
        <taxon>Bacillales</taxon>
        <taxon>Caryophanaceae</taxon>
        <taxon>Planococcus</taxon>
    </lineage>
</organism>
<feature type="transmembrane region" description="Helical" evidence="1">
    <location>
        <begin position="105"/>
        <end position="123"/>
    </location>
</feature>
<dbReference type="RefSeq" id="WP_077587753.1">
    <property type="nucleotide sequence ID" value="NZ_CP019640.1"/>
</dbReference>
<keyword evidence="1" id="KW-0812">Transmembrane</keyword>
<evidence type="ECO:0000256" key="1">
    <source>
        <dbReference type="SAM" id="Phobius"/>
    </source>
</evidence>
<dbReference type="Proteomes" id="UP000188184">
    <property type="component" value="Chromosome"/>
</dbReference>
<dbReference type="InterPro" id="IPR011737">
    <property type="entry name" value="CHP02206_TP0381"/>
</dbReference>
<accession>A0A1Q2KUL2</accession>
<dbReference type="EMBL" id="CP019640">
    <property type="protein sequence ID" value="AQQ51881.1"/>
    <property type="molecule type" value="Genomic_DNA"/>
</dbReference>
<dbReference type="AlphaFoldDB" id="A0A1Q2KUL2"/>
<evidence type="ECO:0000313" key="3">
    <source>
        <dbReference type="Proteomes" id="UP000188184"/>
    </source>
</evidence>
<feature type="transmembrane region" description="Helical" evidence="1">
    <location>
        <begin position="50"/>
        <end position="69"/>
    </location>
</feature>
<evidence type="ECO:0000313" key="2">
    <source>
        <dbReference type="EMBL" id="AQQ51881.1"/>
    </source>
</evidence>
<dbReference type="KEGG" id="pmar:B0X71_01275"/>
<keyword evidence="1" id="KW-1133">Transmembrane helix</keyword>
<feature type="transmembrane region" description="Helical" evidence="1">
    <location>
        <begin position="20"/>
        <end position="38"/>
    </location>
</feature>
<name>A0A1Q2KUL2_9BACL</name>